<evidence type="ECO:0000259" key="2">
    <source>
        <dbReference type="Pfam" id="PF06283"/>
    </source>
</evidence>
<evidence type="ECO:0000313" key="3">
    <source>
        <dbReference type="EMBL" id="NED94369.1"/>
    </source>
</evidence>
<dbReference type="PANTHER" id="PTHR40469:SF2">
    <property type="entry name" value="GALACTOSE-BINDING DOMAIN-LIKE SUPERFAMILY PROTEIN"/>
    <property type="match status" value="1"/>
</dbReference>
<comment type="caution">
    <text evidence="3">The sequence shown here is derived from an EMBL/GenBank/DDBJ whole genome shotgun (WGS) entry which is preliminary data.</text>
</comment>
<name>A0A6N9YHM1_9ACTN</name>
<dbReference type="SUPFAM" id="SSF52317">
    <property type="entry name" value="Class I glutamine amidotransferase-like"/>
    <property type="match status" value="1"/>
</dbReference>
<dbReference type="InterPro" id="IPR029010">
    <property type="entry name" value="ThuA-like"/>
</dbReference>
<dbReference type="PANTHER" id="PTHR40469">
    <property type="entry name" value="SECRETED GLYCOSYL HYDROLASE"/>
    <property type="match status" value="1"/>
</dbReference>
<evidence type="ECO:0000313" key="4">
    <source>
        <dbReference type="Proteomes" id="UP000469185"/>
    </source>
</evidence>
<feature type="domain" description="ThuA-like" evidence="2">
    <location>
        <begin position="4"/>
        <end position="215"/>
    </location>
</feature>
<sequence length="233" mass="24870">MTGRLLVFSKTTGYRHESIEAGAAALSQIGAEAGYGVEVTEDASAFTPQNLAGVAAVVFLSTSGEVFDDAQRRALESYIRSGGGYAGIHAASTTEYHWPFYGDVVGARFNGHPHVQPATVVVEDSTHPATAHLGPTWAWTDEWYNFRADPRGRVNVLLSVDESTYEGGEMGPGHPIAWHHRVDDGRCFYTALGHAPEAFGEPRFRQHLLGGIRHAAGDDPNSGVPSPSAASAP</sequence>
<dbReference type="Gene3D" id="3.40.50.880">
    <property type="match status" value="1"/>
</dbReference>
<proteinExistence type="predicted"/>
<dbReference type="AlphaFoldDB" id="A0A6N9YHM1"/>
<gene>
    <name evidence="3" type="ORF">G1H11_03485</name>
</gene>
<evidence type="ECO:0000256" key="1">
    <source>
        <dbReference type="SAM" id="MobiDB-lite"/>
    </source>
</evidence>
<keyword evidence="4" id="KW-1185">Reference proteome</keyword>
<feature type="region of interest" description="Disordered" evidence="1">
    <location>
        <begin position="213"/>
        <end position="233"/>
    </location>
</feature>
<dbReference type="Proteomes" id="UP000469185">
    <property type="component" value="Unassembled WGS sequence"/>
</dbReference>
<dbReference type="RefSeq" id="WP_163816128.1">
    <property type="nucleotide sequence ID" value="NZ_JAAGOB010000002.1"/>
</dbReference>
<dbReference type="EMBL" id="JAAGOB010000002">
    <property type="protein sequence ID" value="NED94369.1"/>
    <property type="molecule type" value="Genomic_DNA"/>
</dbReference>
<organism evidence="3 4">
    <name type="scientific">Phytoactinopolyspora alkaliphila</name>
    <dbReference type="NCBI Taxonomy" id="1783498"/>
    <lineage>
        <taxon>Bacteria</taxon>
        <taxon>Bacillati</taxon>
        <taxon>Actinomycetota</taxon>
        <taxon>Actinomycetes</taxon>
        <taxon>Jiangellales</taxon>
        <taxon>Jiangellaceae</taxon>
        <taxon>Phytoactinopolyspora</taxon>
    </lineage>
</organism>
<accession>A0A6N9YHM1</accession>
<protein>
    <submittedName>
        <fullName evidence="3">ThuA domain-containing protein</fullName>
    </submittedName>
</protein>
<reference evidence="3 4" key="1">
    <citation type="submission" date="2020-02" db="EMBL/GenBank/DDBJ databases">
        <authorList>
            <person name="Li X.-J."/>
            <person name="Feng X.-M."/>
        </authorList>
    </citation>
    <scope>NUCLEOTIDE SEQUENCE [LARGE SCALE GENOMIC DNA]</scope>
    <source>
        <strain evidence="3 4">CGMCC 4.7225</strain>
    </source>
</reference>
<dbReference type="InterPro" id="IPR029062">
    <property type="entry name" value="Class_I_gatase-like"/>
</dbReference>
<dbReference type="Pfam" id="PF06283">
    <property type="entry name" value="ThuA"/>
    <property type="match status" value="1"/>
</dbReference>